<dbReference type="EMBL" id="KN831964">
    <property type="protein sequence ID" value="KIO06215.1"/>
    <property type="molecule type" value="Genomic_DNA"/>
</dbReference>
<reference evidence="2" key="2">
    <citation type="submission" date="2015-01" db="EMBL/GenBank/DDBJ databases">
        <title>Evolutionary Origins and Diversification of the Mycorrhizal Mutualists.</title>
        <authorList>
            <consortium name="DOE Joint Genome Institute"/>
            <consortium name="Mycorrhizal Genomics Consortium"/>
            <person name="Kohler A."/>
            <person name="Kuo A."/>
            <person name="Nagy L.G."/>
            <person name="Floudas D."/>
            <person name="Copeland A."/>
            <person name="Barry K.W."/>
            <person name="Cichocki N."/>
            <person name="Veneault-Fourrey C."/>
            <person name="LaButti K."/>
            <person name="Lindquist E.A."/>
            <person name="Lipzen A."/>
            <person name="Lundell T."/>
            <person name="Morin E."/>
            <person name="Murat C."/>
            <person name="Riley R."/>
            <person name="Ohm R."/>
            <person name="Sun H."/>
            <person name="Tunlid A."/>
            <person name="Henrissat B."/>
            <person name="Grigoriev I.V."/>
            <person name="Hibbett D.S."/>
            <person name="Martin F."/>
        </authorList>
    </citation>
    <scope>NUCLEOTIDE SEQUENCE [LARGE SCALE GENOMIC DNA]</scope>
    <source>
        <strain evidence="2">Marx 270</strain>
    </source>
</reference>
<proteinExistence type="predicted"/>
<sequence length="187" mass="20820">MRGTSNHARLGGSRHNALGKTLAIFAPFPLTCTVDSCVIFTVSIYVSEHPCTSFIVLAIPFLRTHVPGQKDQLQRHIEDVTAVNHNEVCLYYLALDGLRPTYKKSTIIIMTNPNPYTVSYFNTNDGRRQMSTFPDTTAKQSFISYLESIDAVVYGDWYKLVTDSAVDDSISRTADLGGTTYNLPVRS</sequence>
<name>A0A0C3NZE0_PISTI</name>
<dbReference type="OrthoDB" id="2695208at2759"/>
<gene>
    <name evidence="1" type="ORF">M404DRAFT_499475</name>
</gene>
<evidence type="ECO:0000313" key="1">
    <source>
        <dbReference type="EMBL" id="KIO06215.1"/>
    </source>
</evidence>
<reference evidence="1 2" key="1">
    <citation type="submission" date="2014-04" db="EMBL/GenBank/DDBJ databases">
        <authorList>
            <consortium name="DOE Joint Genome Institute"/>
            <person name="Kuo A."/>
            <person name="Kohler A."/>
            <person name="Costa M.D."/>
            <person name="Nagy L.G."/>
            <person name="Floudas D."/>
            <person name="Copeland A."/>
            <person name="Barry K.W."/>
            <person name="Cichocki N."/>
            <person name="Veneault-Fourrey C."/>
            <person name="LaButti K."/>
            <person name="Lindquist E.A."/>
            <person name="Lipzen A."/>
            <person name="Lundell T."/>
            <person name="Morin E."/>
            <person name="Murat C."/>
            <person name="Sun H."/>
            <person name="Tunlid A."/>
            <person name="Henrissat B."/>
            <person name="Grigoriev I.V."/>
            <person name="Hibbett D.S."/>
            <person name="Martin F."/>
            <person name="Nordberg H.P."/>
            <person name="Cantor M.N."/>
            <person name="Hua S.X."/>
        </authorList>
    </citation>
    <scope>NUCLEOTIDE SEQUENCE [LARGE SCALE GENOMIC DNA]</scope>
    <source>
        <strain evidence="1 2">Marx 270</strain>
    </source>
</reference>
<protein>
    <submittedName>
        <fullName evidence="1">Uncharacterized protein</fullName>
    </submittedName>
</protein>
<dbReference type="InParanoid" id="A0A0C3NZE0"/>
<dbReference type="Proteomes" id="UP000054217">
    <property type="component" value="Unassembled WGS sequence"/>
</dbReference>
<evidence type="ECO:0000313" key="2">
    <source>
        <dbReference type="Proteomes" id="UP000054217"/>
    </source>
</evidence>
<keyword evidence="2" id="KW-1185">Reference proteome</keyword>
<dbReference type="HOGENOM" id="CLU_1448267_0_0_1"/>
<organism evidence="1 2">
    <name type="scientific">Pisolithus tinctorius Marx 270</name>
    <dbReference type="NCBI Taxonomy" id="870435"/>
    <lineage>
        <taxon>Eukaryota</taxon>
        <taxon>Fungi</taxon>
        <taxon>Dikarya</taxon>
        <taxon>Basidiomycota</taxon>
        <taxon>Agaricomycotina</taxon>
        <taxon>Agaricomycetes</taxon>
        <taxon>Agaricomycetidae</taxon>
        <taxon>Boletales</taxon>
        <taxon>Sclerodermatineae</taxon>
        <taxon>Pisolithaceae</taxon>
        <taxon>Pisolithus</taxon>
    </lineage>
</organism>
<dbReference type="AlphaFoldDB" id="A0A0C3NZE0"/>
<accession>A0A0C3NZE0</accession>